<feature type="transmembrane region" description="Helical" evidence="10">
    <location>
        <begin position="84"/>
        <end position="108"/>
    </location>
</feature>
<feature type="transmembrane region" description="Helical" evidence="10">
    <location>
        <begin position="350"/>
        <end position="370"/>
    </location>
</feature>
<keyword evidence="8 10" id="KW-1133">Transmembrane helix</keyword>
<dbReference type="Pfam" id="PF13347">
    <property type="entry name" value="MFS_2"/>
    <property type="match status" value="1"/>
</dbReference>
<feature type="transmembrane region" description="Helical" evidence="10">
    <location>
        <begin position="476"/>
        <end position="500"/>
    </location>
</feature>
<reference evidence="11 12" key="1">
    <citation type="submission" date="2022-03" db="EMBL/GenBank/DDBJ databases">
        <authorList>
            <person name="Nunn A."/>
            <person name="Chopra R."/>
            <person name="Nunn A."/>
            <person name="Contreras Garrido A."/>
        </authorList>
    </citation>
    <scope>NUCLEOTIDE SEQUENCE [LARGE SCALE GENOMIC DNA]</scope>
</reference>
<dbReference type="CDD" id="cd17313">
    <property type="entry name" value="MFS_SLC45_SUC"/>
    <property type="match status" value="1"/>
</dbReference>
<proteinExistence type="inferred from homology"/>
<dbReference type="GO" id="GO:0005773">
    <property type="term" value="C:vacuole"/>
    <property type="evidence" value="ECO:0007669"/>
    <property type="project" value="TreeGrafter"/>
</dbReference>
<dbReference type="Proteomes" id="UP000836841">
    <property type="component" value="Chromosome 6"/>
</dbReference>
<feature type="transmembrane region" description="Helical" evidence="10">
    <location>
        <begin position="403"/>
        <end position="424"/>
    </location>
</feature>
<evidence type="ECO:0000313" key="12">
    <source>
        <dbReference type="Proteomes" id="UP000836841"/>
    </source>
</evidence>
<evidence type="ECO:0000256" key="2">
    <source>
        <dbReference type="ARBA" id="ARBA00004914"/>
    </source>
</evidence>
<dbReference type="GO" id="GO:0005886">
    <property type="term" value="C:plasma membrane"/>
    <property type="evidence" value="ECO:0007669"/>
    <property type="project" value="InterPro"/>
</dbReference>
<protein>
    <submittedName>
        <fullName evidence="11">Uncharacterized protein</fullName>
    </submittedName>
</protein>
<evidence type="ECO:0000256" key="4">
    <source>
        <dbReference type="ARBA" id="ARBA00022448"/>
    </source>
</evidence>
<sequence>SSLSSLTKWISSSRHLPSHANPFFSSPSYLYSLHFPISLHIQHFKNLVREKRESMKKSTTTSFNLSQTQTPTQTVSPSPLKQTIAVASIAAGIQFGWALQLSLLTPYVQLLGIPHKWASLIWLCGPISGMLVQPIVGYHSDRCQSRFGRRRPFIAAGAGLVAIAVVLIGYAADVGAMFGDRVEATPKSKAIAIFAVGFWILDVANNMLQGPCRALLADLSCKSGKKTRTANSFFSFFMAVGNVLGFAAGAFTHLHDAFPFTMTKACDVYCANLKSCFFFSILLLMTLTVLALWYVDEKQWSPETEANGGEEEEVDDQNEITEEVTASTRVVKLPLFGELFAAVKDMKRPMVMLLVVTCLNWIAWFPFLLFDTDWMGREVYGGDSGGNNDDARRVYNIGVRAGALGLMLNSVVLGITSLGLEWLARGVGGVKRLWGIVNFILAFCLGMTVLITKLAESSRRGSAVSESVPPPVGVKIGALSLFALLGVPQAITYSIPFALASIFSSSSGAGQGLSLGVLNLAIVVPQMVVSVGAGPFDEMFGGGNIPGFVLAAVAAAVSGVLALTVLPSPPPEADILKVSAMGGH</sequence>
<dbReference type="EMBL" id="OU466862">
    <property type="protein sequence ID" value="CAH2070713.1"/>
    <property type="molecule type" value="Genomic_DNA"/>
</dbReference>
<comment type="pathway">
    <text evidence="2">Glycan biosynthesis; sucrose metabolism.</text>
</comment>
<feature type="transmembrane region" description="Helical" evidence="10">
    <location>
        <begin position="271"/>
        <end position="295"/>
    </location>
</feature>
<organism evidence="11 12">
    <name type="scientific">Thlaspi arvense</name>
    <name type="common">Field penny-cress</name>
    <dbReference type="NCBI Taxonomy" id="13288"/>
    <lineage>
        <taxon>Eukaryota</taxon>
        <taxon>Viridiplantae</taxon>
        <taxon>Streptophyta</taxon>
        <taxon>Embryophyta</taxon>
        <taxon>Tracheophyta</taxon>
        <taxon>Spermatophyta</taxon>
        <taxon>Magnoliopsida</taxon>
        <taxon>eudicotyledons</taxon>
        <taxon>Gunneridae</taxon>
        <taxon>Pentapetalae</taxon>
        <taxon>rosids</taxon>
        <taxon>malvids</taxon>
        <taxon>Brassicales</taxon>
        <taxon>Brassicaceae</taxon>
        <taxon>Thlaspideae</taxon>
        <taxon>Thlaspi</taxon>
    </lineage>
</organism>
<keyword evidence="12" id="KW-1185">Reference proteome</keyword>
<accession>A0AAU9SSR7</accession>
<feature type="transmembrane region" description="Helical" evidence="10">
    <location>
        <begin position="545"/>
        <end position="566"/>
    </location>
</feature>
<feature type="transmembrane region" description="Helical" evidence="10">
    <location>
        <begin position="120"/>
        <end position="140"/>
    </location>
</feature>
<feature type="transmembrane region" description="Helical" evidence="10">
    <location>
        <begin position="436"/>
        <end position="456"/>
    </location>
</feature>
<comment type="similarity">
    <text evidence="3">Belongs to the glycoside-pentoside-hexuronide (GPH) cation symporter transporter (TC 2.A.2.4) family.</text>
</comment>
<gene>
    <name evidence="11" type="ORF">TAV2_LOCUS21117</name>
</gene>
<feature type="transmembrane region" description="Helical" evidence="10">
    <location>
        <begin position="152"/>
        <end position="170"/>
    </location>
</feature>
<dbReference type="AlphaFoldDB" id="A0AAU9SSR7"/>
<evidence type="ECO:0000313" key="11">
    <source>
        <dbReference type="EMBL" id="CAH2070713.1"/>
    </source>
</evidence>
<evidence type="ECO:0000256" key="3">
    <source>
        <dbReference type="ARBA" id="ARBA00007134"/>
    </source>
</evidence>
<evidence type="ECO:0000256" key="9">
    <source>
        <dbReference type="ARBA" id="ARBA00023136"/>
    </source>
</evidence>
<evidence type="ECO:0000256" key="6">
    <source>
        <dbReference type="ARBA" id="ARBA00022692"/>
    </source>
</evidence>
<keyword evidence="9 10" id="KW-0472">Membrane</keyword>
<keyword evidence="5" id="KW-0762">Sugar transport</keyword>
<keyword evidence="4" id="KW-0813">Transport</keyword>
<dbReference type="GO" id="GO:0008506">
    <property type="term" value="F:sucrose:proton symporter activity"/>
    <property type="evidence" value="ECO:0007669"/>
    <property type="project" value="TreeGrafter"/>
</dbReference>
<evidence type="ECO:0000256" key="1">
    <source>
        <dbReference type="ARBA" id="ARBA00004141"/>
    </source>
</evidence>
<dbReference type="SUPFAM" id="SSF103473">
    <property type="entry name" value="MFS general substrate transporter"/>
    <property type="match status" value="1"/>
</dbReference>
<name>A0AAU9SSR7_THLAR</name>
<feature type="non-terminal residue" evidence="11">
    <location>
        <position position="584"/>
    </location>
</feature>
<dbReference type="FunFam" id="1.20.1250.20:FF:000174">
    <property type="entry name" value="Sucrose transport protein"/>
    <property type="match status" value="1"/>
</dbReference>
<dbReference type="PANTHER" id="PTHR19432">
    <property type="entry name" value="SUGAR TRANSPORTER"/>
    <property type="match status" value="1"/>
</dbReference>
<dbReference type="NCBIfam" id="TIGR01301">
    <property type="entry name" value="GPH_sucrose"/>
    <property type="match status" value="1"/>
</dbReference>
<comment type="subcellular location">
    <subcellularLocation>
        <location evidence="1">Membrane</location>
        <topology evidence="1">Multi-pass membrane protein</topology>
    </subcellularLocation>
</comment>
<dbReference type="InterPro" id="IPR036259">
    <property type="entry name" value="MFS_trans_sf"/>
</dbReference>
<feature type="transmembrane region" description="Helical" evidence="10">
    <location>
        <begin position="512"/>
        <end position="533"/>
    </location>
</feature>
<feature type="transmembrane region" description="Helical" evidence="10">
    <location>
        <begin position="190"/>
        <end position="208"/>
    </location>
</feature>
<keyword evidence="7" id="KW-0769">Symport</keyword>
<evidence type="ECO:0000256" key="7">
    <source>
        <dbReference type="ARBA" id="ARBA00022847"/>
    </source>
</evidence>
<evidence type="ECO:0000256" key="5">
    <source>
        <dbReference type="ARBA" id="ARBA00022597"/>
    </source>
</evidence>
<evidence type="ECO:0000256" key="8">
    <source>
        <dbReference type="ARBA" id="ARBA00022989"/>
    </source>
</evidence>
<evidence type="ECO:0000256" key="10">
    <source>
        <dbReference type="SAM" id="Phobius"/>
    </source>
</evidence>
<keyword evidence="6 10" id="KW-0812">Transmembrane</keyword>
<dbReference type="InterPro" id="IPR005989">
    <property type="entry name" value="Suc_symporter_pln"/>
</dbReference>
<dbReference type="Gene3D" id="1.20.1250.20">
    <property type="entry name" value="MFS general substrate transporter like domains"/>
    <property type="match status" value="1"/>
</dbReference>
<dbReference type="PANTHER" id="PTHR19432:SF70">
    <property type="entry name" value="SUCROSE TRANSPORT PROTEIN SUC1-RELATED"/>
    <property type="match status" value="1"/>
</dbReference>
<feature type="transmembrane region" description="Helical" evidence="10">
    <location>
        <begin position="229"/>
        <end position="251"/>
    </location>
</feature>